<keyword evidence="11" id="KW-1185">Reference proteome</keyword>
<dbReference type="Gene3D" id="6.10.250.690">
    <property type="match status" value="1"/>
</dbReference>
<evidence type="ECO:0000256" key="3">
    <source>
        <dbReference type="ARBA" id="ARBA00023125"/>
    </source>
</evidence>
<evidence type="ECO:0000259" key="8">
    <source>
        <dbReference type="PROSITE" id="PS50110"/>
    </source>
</evidence>
<comment type="function">
    <text evidence="5">May play the central regulatory role in sporulation. It may be an element of the effector pathway responsible for the activation of sporulation genes in response to nutritional stress. Spo0A may act in concert with spo0H (a sigma factor) to control the expression of some genes that are critical to the sporulation process.</text>
</comment>
<keyword evidence="6" id="KW-0597">Phosphoprotein</keyword>
<feature type="domain" description="OmpR/PhoB-type" evidence="9">
    <location>
        <begin position="134"/>
        <end position="233"/>
    </location>
</feature>
<evidence type="ECO:0000256" key="1">
    <source>
        <dbReference type="ARBA" id="ARBA00018672"/>
    </source>
</evidence>
<evidence type="ECO:0000259" key="9">
    <source>
        <dbReference type="PROSITE" id="PS51755"/>
    </source>
</evidence>
<sequence>MNLIKDKKILIVDDEPQILKMVETMLKKDGFYRIITAASFSEGLTSISDNKPDIALLDVMLPDGDGFTLLSEIKKSYNIPVIFLTARGEAEDKIQGLGLGADDYIVKPFLPKELTLRINAVLKRTYSSAFKMDYPQFELSACSVDLGKAEILKDGTSIQLTAKEHAILAIMYENSSKIVTADTLCQYAWGDDSYGYENTLMVHIRRIREKIETNPSMPVSLVTVKGLGYKLVLKDR</sequence>
<dbReference type="SUPFAM" id="SSF52172">
    <property type="entry name" value="CheY-like"/>
    <property type="match status" value="1"/>
</dbReference>
<dbReference type="SMART" id="SM00862">
    <property type="entry name" value="Trans_reg_C"/>
    <property type="match status" value="1"/>
</dbReference>
<dbReference type="CDD" id="cd17574">
    <property type="entry name" value="REC_OmpR"/>
    <property type="match status" value="1"/>
</dbReference>
<dbReference type="InterPro" id="IPR016032">
    <property type="entry name" value="Sig_transdc_resp-reg_C-effctor"/>
</dbReference>
<reference evidence="10 11" key="2">
    <citation type="submission" date="2020-06" db="EMBL/GenBank/DDBJ databases">
        <title>Complete Genome Sequence of Clostridium muelleri sp. nov. P21T, an Acid-Alcohol Producing Acetogen Isolated from Old Hay.</title>
        <authorList>
            <person name="Duncan K.E."/>
            <person name="Tanner R.S."/>
        </authorList>
    </citation>
    <scope>NUCLEOTIDE SEQUENCE [LARGE SCALE GENOMIC DNA]</scope>
    <source>
        <strain evidence="10 11">P21</strain>
    </source>
</reference>
<dbReference type="GO" id="GO:0032993">
    <property type="term" value="C:protein-DNA complex"/>
    <property type="evidence" value="ECO:0007669"/>
    <property type="project" value="TreeGrafter"/>
</dbReference>
<gene>
    <name evidence="10" type="ORF">HBE96_15305</name>
</gene>
<dbReference type="Pfam" id="PF00072">
    <property type="entry name" value="Response_reg"/>
    <property type="match status" value="1"/>
</dbReference>
<name>A0A7Y0EIC4_9CLOT</name>
<dbReference type="InterPro" id="IPR039420">
    <property type="entry name" value="WalR-like"/>
</dbReference>
<dbReference type="InterPro" id="IPR001867">
    <property type="entry name" value="OmpR/PhoB-type_DNA-bd"/>
</dbReference>
<evidence type="ECO:0000313" key="11">
    <source>
        <dbReference type="Proteomes" id="UP000537131"/>
    </source>
</evidence>
<accession>A0A7Y0EIC4</accession>
<dbReference type="GO" id="GO:0005829">
    <property type="term" value="C:cytosol"/>
    <property type="evidence" value="ECO:0007669"/>
    <property type="project" value="TreeGrafter"/>
</dbReference>
<dbReference type="Gene3D" id="3.40.50.2300">
    <property type="match status" value="1"/>
</dbReference>
<dbReference type="PROSITE" id="PS50110">
    <property type="entry name" value="RESPONSE_REGULATORY"/>
    <property type="match status" value="1"/>
</dbReference>
<reference evidence="10 11" key="1">
    <citation type="submission" date="2020-04" db="EMBL/GenBank/DDBJ databases">
        <authorList>
            <person name="Doyle D.A."/>
        </authorList>
    </citation>
    <scope>NUCLEOTIDE SEQUENCE [LARGE SCALE GENOMIC DNA]</scope>
    <source>
        <strain evidence="10 11">P21</strain>
    </source>
</reference>
<feature type="domain" description="Response regulatory" evidence="8">
    <location>
        <begin position="8"/>
        <end position="122"/>
    </location>
</feature>
<evidence type="ECO:0000256" key="6">
    <source>
        <dbReference type="PROSITE-ProRule" id="PRU00169"/>
    </source>
</evidence>
<dbReference type="PROSITE" id="PS51755">
    <property type="entry name" value="OMPR_PHOB"/>
    <property type="match status" value="1"/>
</dbReference>
<dbReference type="GO" id="GO:0000156">
    <property type="term" value="F:phosphorelay response regulator activity"/>
    <property type="evidence" value="ECO:0007669"/>
    <property type="project" value="TreeGrafter"/>
</dbReference>
<dbReference type="RefSeq" id="WP_169298614.1">
    <property type="nucleotide sequence ID" value="NZ_JABBNI010000030.1"/>
</dbReference>
<protein>
    <recommendedName>
        <fullName evidence="1">Stage 0 sporulation protein A homolog</fullName>
    </recommendedName>
</protein>
<evidence type="ECO:0000256" key="5">
    <source>
        <dbReference type="ARBA" id="ARBA00024867"/>
    </source>
</evidence>
<dbReference type="Gene3D" id="1.10.10.10">
    <property type="entry name" value="Winged helix-like DNA-binding domain superfamily/Winged helix DNA-binding domain"/>
    <property type="match status" value="1"/>
</dbReference>
<keyword evidence="2" id="KW-0805">Transcription regulation</keyword>
<dbReference type="GO" id="GO:0006355">
    <property type="term" value="P:regulation of DNA-templated transcription"/>
    <property type="evidence" value="ECO:0007669"/>
    <property type="project" value="InterPro"/>
</dbReference>
<dbReference type="CDD" id="cd00383">
    <property type="entry name" value="trans_reg_C"/>
    <property type="match status" value="1"/>
</dbReference>
<dbReference type="PANTHER" id="PTHR48111:SF52">
    <property type="entry name" value="TRANSCRIPTIONAL REGULATORY PROTEIN YVRH"/>
    <property type="match status" value="1"/>
</dbReference>
<organism evidence="10 11">
    <name type="scientific">Clostridium muellerianum</name>
    <dbReference type="NCBI Taxonomy" id="2716538"/>
    <lineage>
        <taxon>Bacteria</taxon>
        <taxon>Bacillati</taxon>
        <taxon>Bacillota</taxon>
        <taxon>Clostridia</taxon>
        <taxon>Eubacteriales</taxon>
        <taxon>Clostridiaceae</taxon>
        <taxon>Clostridium</taxon>
    </lineage>
</organism>
<keyword evidence="3 7" id="KW-0238">DNA-binding</keyword>
<dbReference type="SUPFAM" id="SSF46894">
    <property type="entry name" value="C-terminal effector domain of the bipartite response regulators"/>
    <property type="match status" value="1"/>
</dbReference>
<evidence type="ECO:0000313" key="10">
    <source>
        <dbReference type="EMBL" id="NMM64016.1"/>
    </source>
</evidence>
<dbReference type="InterPro" id="IPR001789">
    <property type="entry name" value="Sig_transdc_resp-reg_receiver"/>
</dbReference>
<dbReference type="GO" id="GO:0000976">
    <property type="term" value="F:transcription cis-regulatory region binding"/>
    <property type="evidence" value="ECO:0007669"/>
    <property type="project" value="TreeGrafter"/>
</dbReference>
<dbReference type="InterPro" id="IPR036388">
    <property type="entry name" value="WH-like_DNA-bd_sf"/>
</dbReference>
<evidence type="ECO:0000256" key="4">
    <source>
        <dbReference type="ARBA" id="ARBA00023163"/>
    </source>
</evidence>
<evidence type="ECO:0000256" key="2">
    <source>
        <dbReference type="ARBA" id="ARBA00023015"/>
    </source>
</evidence>
<keyword evidence="4" id="KW-0804">Transcription</keyword>
<dbReference type="Proteomes" id="UP000537131">
    <property type="component" value="Unassembled WGS sequence"/>
</dbReference>
<comment type="caution">
    <text evidence="10">The sequence shown here is derived from an EMBL/GenBank/DDBJ whole genome shotgun (WGS) entry which is preliminary data.</text>
</comment>
<proteinExistence type="predicted"/>
<dbReference type="EMBL" id="JABBNI010000030">
    <property type="protein sequence ID" value="NMM64016.1"/>
    <property type="molecule type" value="Genomic_DNA"/>
</dbReference>
<dbReference type="InterPro" id="IPR011006">
    <property type="entry name" value="CheY-like_superfamily"/>
</dbReference>
<dbReference type="SMART" id="SM00448">
    <property type="entry name" value="REC"/>
    <property type="match status" value="1"/>
</dbReference>
<evidence type="ECO:0000256" key="7">
    <source>
        <dbReference type="PROSITE-ProRule" id="PRU01091"/>
    </source>
</evidence>
<dbReference type="PANTHER" id="PTHR48111">
    <property type="entry name" value="REGULATOR OF RPOS"/>
    <property type="match status" value="1"/>
</dbReference>
<dbReference type="AlphaFoldDB" id="A0A7Y0EIC4"/>
<feature type="modified residue" description="4-aspartylphosphate" evidence="6">
    <location>
        <position position="58"/>
    </location>
</feature>
<dbReference type="Pfam" id="PF00486">
    <property type="entry name" value="Trans_reg_C"/>
    <property type="match status" value="1"/>
</dbReference>
<feature type="DNA-binding region" description="OmpR/PhoB-type" evidence="7">
    <location>
        <begin position="134"/>
        <end position="233"/>
    </location>
</feature>